<proteinExistence type="predicted"/>
<evidence type="ECO:0000256" key="1">
    <source>
        <dbReference type="SAM" id="MobiDB-lite"/>
    </source>
</evidence>
<evidence type="ECO:0000313" key="3">
    <source>
        <dbReference type="Proteomes" id="UP000244855"/>
    </source>
</evidence>
<dbReference type="EMBL" id="KZ805403">
    <property type="protein sequence ID" value="PVH98939.1"/>
    <property type="molecule type" value="Genomic_DNA"/>
</dbReference>
<protein>
    <submittedName>
        <fullName evidence="2">Uncharacterized protein</fullName>
    </submittedName>
</protein>
<accession>A0A2V1DNW2</accession>
<evidence type="ECO:0000313" key="2">
    <source>
        <dbReference type="EMBL" id="PVH98939.1"/>
    </source>
</evidence>
<feature type="region of interest" description="Disordered" evidence="1">
    <location>
        <begin position="39"/>
        <end position="77"/>
    </location>
</feature>
<organism evidence="2 3">
    <name type="scientific">Periconia macrospinosa</name>
    <dbReference type="NCBI Taxonomy" id="97972"/>
    <lineage>
        <taxon>Eukaryota</taxon>
        <taxon>Fungi</taxon>
        <taxon>Dikarya</taxon>
        <taxon>Ascomycota</taxon>
        <taxon>Pezizomycotina</taxon>
        <taxon>Dothideomycetes</taxon>
        <taxon>Pleosporomycetidae</taxon>
        <taxon>Pleosporales</taxon>
        <taxon>Massarineae</taxon>
        <taxon>Periconiaceae</taxon>
        <taxon>Periconia</taxon>
    </lineage>
</organism>
<keyword evidence="3" id="KW-1185">Reference proteome</keyword>
<reference evidence="2 3" key="1">
    <citation type="journal article" date="2018" name="Sci. Rep.">
        <title>Comparative genomics provides insights into the lifestyle and reveals functional heterogeneity of dark septate endophytic fungi.</title>
        <authorList>
            <person name="Knapp D.G."/>
            <person name="Nemeth J.B."/>
            <person name="Barry K."/>
            <person name="Hainaut M."/>
            <person name="Henrissat B."/>
            <person name="Johnson J."/>
            <person name="Kuo A."/>
            <person name="Lim J.H.P."/>
            <person name="Lipzen A."/>
            <person name="Nolan M."/>
            <person name="Ohm R.A."/>
            <person name="Tamas L."/>
            <person name="Grigoriev I.V."/>
            <person name="Spatafora J.W."/>
            <person name="Nagy L.G."/>
            <person name="Kovacs G.M."/>
        </authorList>
    </citation>
    <scope>NUCLEOTIDE SEQUENCE [LARGE SCALE GENOMIC DNA]</scope>
    <source>
        <strain evidence="2 3">DSE2036</strain>
    </source>
</reference>
<gene>
    <name evidence="2" type="ORF">DM02DRAFT_26078</name>
</gene>
<dbReference type="AlphaFoldDB" id="A0A2V1DNW2"/>
<sequence>MSGLGIETQLGSLVVQSLGALDGGLRTGVYGKGGLRNRRGGGAAADGWNSKGLGTGESSISSKEGGAGLSSEIHAVV</sequence>
<name>A0A2V1DNW2_9PLEO</name>
<dbReference type="Proteomes" id="UP000244855">
    <property type="component" value="Unassembled WGS sequence"/>
</dbReference>